<dbReference type="GO" id="GO:0003918">
    <property type="term" value="F:DNA topoisomerase type II (double strand cut, ATP-hydrolyzing) activity"/>
    <property type="evidence" value="ECO:0007669"/>
    <property type="project" value="InterPro"/>
</dbReference>
<gene>
    <name evidence="4" type="ORF">HPB48_017893</name>
</gene>
<dbReference type="GO" id="GO:0007131">
    <property type="term" value="P:reciprocal meiotic recombination"/>
    <property type="evidence" value="ECO:0007669"/>
    <property type="project" value="TreeGrafter"/>
</dbReference>
<dbReference type="GO" id="GO:0042138">
    <property type="term" value="P:meiotic DNA double-strand break formation"/>
    <property type="evidence" value="ECO:0007669"/>
    <property type="project" value="InterPro"/>
</dbReference>
<dbReference type="CDD" id="cd00223">
    <property type="entry name" value="TOPRIM_TopoIIB_SPO"/>
    <property type="match status" value="1"/>
</dbReference>
<evidence type="ECO:0000313" key="4">
    <source>
        <dbReference type="EMBL" id="KAH9377193.1"/>
    </source>
</evidence>
<dbReference type="OMA" id="AMLKRCY"/>
<dbReference type="Pfam" id="PF21180">
    <property type="entry name" value="TOP6A-Spo11_Toprim"/>
    <property type="match status" value="1"/>
</dbReference>
<dbReference type="GO" id="GO:0003677">
    <property type="term" value="F:DNA binding"/>
    <property type="evidence" value="ECO:0007669"/>
    <property type="project" value="InterPro"/>
</dbReference>
<evidence type="ECO:0000313" key="5">
    <source>
        <dbReference type="Proteomes" id="UP000821853"/>
    </source>
</evidence>
<dbReference type="PRINTS" id="PR01550">
    <property type="entry name" value="TOP6AFAMILY"/>
</dbReference>
<protein>
    <recommendedName>
        <fullName evidence="3">Topoisomerase 6 subunit A/Spo11 TOPRIM domain-containing protein</fullName>
    </recommendedName>
</protein>
<evidence type="ECO:0000256" key="2">
    <source>
        <dbReference type="ARBA" id="ARBA00023242"/>
    </source>
</evidence>
<dbReference type="Proteomes" id="UP000821853">
    <property type="component" value="Unassembled WGS sequence"/>
</dbReference>
<sequence>MGVDKGRNLFCFYANKHRLQQQTQVPRRALNVMATSKGVFAGDIRFRDASGNLVDGSRGATLMPTDVSGMSDVSSSALYMLVIEKDASFQKLLDDGFLQKSMPCVLVTGKGFPDVNTREFVRRLHVELELPVYALVDADPFGIEILCVYAYGSLAMARDVDSLAVPAIRWLGVHPADIRTFQLKDCPPLTHGDKSKLKDLLRRPYIEANQKWKEQLLLLDSMQRKAEIQSLCGIGQTFLTESYIPAKISLMGWI</sequence>
<dbReference type="PANTHER" id="PTHR10848">
    <property type="entry name" value="MEIOTIC RECOMBINATION PROTEIN SPO11"/>
    <property type="match status" value="1"/>
</dbReference>
<dbReference type="PANTHER" id="PTHR10848:SF0">
    <property type="entry name" value="MEIOTIC RECOMBINATION PROTEIN SPO11"/>
    <property type="match status" value="1"/>
</dbReference>
<comment type="subcellular location">
    <subcellularLocation>
        <location evidence="1">Nucleus</location>
    </subcellularLocation>
</comment>
<dbReference type="InterPro" id="IPR013048">
    <property type="entry name" value="Meiotic_Spo11"/>
</dbReference>
<dbReference type="InterPro" id="IPR002815">
    <property type="entry name" value="Spo11/TopoVI_A"/>
</dbReference>
<reference evidence="4 5" key="1">
    <citation type="journal article" date="2020" name="Cell">
        <title>Large-Scale Comparative Analyses of Tick Genomes Elucidate Their Genetic Diversity and Vector Capacities.</title>
        <authorList>
            <consortium name="Tick Genome and Microbiome Consortium (TIGMIC)"/>
            <person name="Jia N."/>
            <person name="Wang J."/>
            <person name="Shi W."/>
            <person name="Du L."/>
            <person name="Sun Y."/>
            <person name="Zhan W."/>
            <person name="Jiang J.F."/>
            <person name="Wang Q."/>
            <person name="Zhang B."/>
            <person name="Ji P."/>
            <person name="Bell-Sakyi L."/>
            <person name="Cui X.M."/>
            <person name="Yuan T.T."/>
            <person name="Jiang B.G."/>
            <person name="Yang W.F."/>
            <person name="Lam T.T."/>
            <person name="Chang Q.C."/>
            <person name="Ding S.J."/>
            <person name="Wang X.J."/>
            <person name="Zhu J.G."/>
            <person name="Ruan X.D."/>
            <person name="Zhao L."/>
            <person name="Wei J.T."/>
            <person name="Ye R.Z."/>
            <person name="Que T.C."/>
            <person name="Du C.H."/>
            <person name="Zhou Y.H."/>
            <person name="Cheng J.X."/>
            <person name="Dai P.F."/>
            <person name="Guo W.B."/>
            <person name="Han X.H."/>
            <person name="Huang E.J."/>
            <person name="Li L.F."/>
            <person name="Wei W."/>
            <person name="Gao Y.C."/>
            <person name="Liu J.Z."/>
            <person name="Shao H.Z."/>
            <person name="Wang X."/>
            <person name="Wang C.C."/>
            <person name="Yang T.C."/>
            <person name="Huo Q.B."/>
            <person name="Li W."/>
            <person name="Chen H.Y."/>
            <person name="Chen S.E."/>
            <person name="Zhou L.G."/>
            <person name="Ni X.B."/>
            <person name="Tian J.H."/>
            <person name="Sheng Y."/>
            <person name="Liu T."/>
            <person name="Pan Y.S."/>
            <person name="Xia L.Y."/>
            <person name="Li J."/>
            <person name="Zhao F."/>
            <person name="Cao W.C."/>
        </authorList>
    </citation>
    <scope>NUCLEOTIDE SEQUENCE [LARGE SCALE GENOMIC DNA]</scope>
    <source>
        <strain evidence="4">HaeL-2018</strain>
    </source>
</reference>
<dbReference type="PRINTS" id="PR01551">
    <property type="entry name" value="SPO11HOMOLOG"/>
</dbReference>
<organism evidence="4 5">
    <name type="scientific">Haemaphysalis longicornis</name>
    <name type="common">Bush tick</name>
    <dbReference type="NCBI Taxonomy" id="44386"/>
    <lineage>
        <taxon>Eukaryota</taxon>
        <taxon>Metazoa</taxon>
        <taxon>Ecdysozoa</taxon>
        <taxon>Arthropoda</taxon>
        <taxon>Chelicerata</taxon>
        <taxon>Arachnida</taxon>
        <taxon>Acari</taxon>
        <taxon>Parasitiformes</taxon>
        <taxon>Ixodida</taxon>
        <taxon>Ixodoidea</taxon>
        <taxon>Ixodidae</taxon>
        <taxon>Haemaphysalinae</taxon>
        <taxon>Haemaphysalis</taxon>
    </lineage>
</organism>
<evidence type="ECO:0000256" key="1">
    <source>
        <dbReference type="ARBA" id="ARBA00004123"/>
    </source>
</evidence>
<keyword evidence="5" id="KW-1185">Reference proteome</keyword>
<dbReference type="GO" id="GO:0000706">
    <property type="term" value="P:meiotic DNA double-strand break processing"/>
    <property type="evidence" value="ECO:0007669"/>
    <property type="project" value="TreeGrafter"/>
</dbReference>
<dbReference type="GO" id="GO:0000228">
    <property type="term" value="C:nuclear chromosome"/>
    <property type="evidence" value="ECO:0007669"/>
    <property type="project" value="TreeGrafter"/>
</dbReference>
<dbReference type="VEuPathDB" id="VectorBase:HLOH_051176"/>
<dbReference type="InterPro" id="IPR034136">
    <property type="entry name" value="TOPRIM_Topo6A/Spo11"/>
</dbReference>
<dbReference type="Gene3D" id="3.40.1360.10">
    <property type="match status" value="1"/>
</dbReference>
<dbReference type="OrthoDB" id="5377392at2759"/>
<evidence type="ECO:0000259" key="3">
    <source>
        <dbReference type="Pfam" id="PF21180"/>
    </source>
</evidence>
<name>A0A9J6GR41_HAELO</name>
<proteinExistence type="predicted"/>
<dbReference type="InterPro" id="IPR036078">
    <property type="entry name" value="Spo11/TopoVI_A_sf"/>
</dbReference>
<dbReference type="EMBL" id="JABSTR010000008">
    <property type="protein sequence ID" value="KAH9377193.1"/>
    <property type="molecule type" value="Genomic_DNA"/>
</dbReference>
<accession>A0A9J6GR41</accession>
<dbReference type="FunFam" id="3.40.1360.10:FF:000018">
    <property type="entry name" value="Type II DNA topoisomerase VI subunit A"/>
    <property type="match status" value="1"/>
</dbReference>
<comment type="caution">
    <text evidence="4">The sequence shown here is derived from an EMBL/GenBank/DDBJ whole genome shotgun (WGS) entry which is preliminary data.</text>
</comment>
<dbReference type="SUPFAM" id="SSF56726">
    <property type="entry name" value="DNA topoisomerase IV, alpha subunit"/>
    <property type="match status" value="1"/>
</dbReference>
<keyword evidence="2" id="KW-0539">Nucleus</keyword>
<feature type="domain" description="Topoisomerase 6 subunit A/Spo11 TOPRIM" evidence="3">
    <location>
        <begin position="79"/>
        <end position="248"/>
    </location>
</feature>
<dbReference type="AlphaFoldDB" id="A0A9J6GR41"/>